<dbReference type="SUPFAM" id="SSF53335">
    <property type="entry name" value="S-adenosyl-L-methionine-dependent methyltransferases"/>
    <property type="match status" value="1"/>
</dbReference>
<dbReference type="GO" id="GO:0008168">
    <property type="term" value="F:methyltransferase activity"/>
    <property type="evidence" value="ECO:0007669"/>
    <property type="project" value="UniProtKB-KW"/>
</dbReference>
<comment type="caution">
    <text evidence="2">The sequence shown here is derived from an EMBL/GenBank/DDBJ whole genome shotgun (WGS) entry which is preliminary data.</text>
</comment>
<keyword evidence="2" id="KW-0808">Transferase</keyword>
<dbReference type="GO" id="GO:0032259">
    <property type="term" value="P:methylation"/>
    <property type="evidence" value="ECO:0007669"/>
    <property type="project" value="UniProtKB-KW"/>
</dbReference>
<dbReference type="InterPro" id="IPR029063">
    <property type="entry name" value="SAM-dependent_MTases_sf"/>
</dbReference>
<dbReference type="CDD" id="cd02440">
    <property type="entry name" value="AdoMet_MTases"/>
    <property type="match status" value="1"/>
</dbReference>
<proteinExistence type="predicted"/>
<reference evidence="2 3" key="1">
    <citation type="submission" date="2020-01" db="EMBL/GenBank/DDBJ databases">
        <title>Identification and distribution of gene clusters putatively required for synthesis of sphingolipid metabolism inhibitors in phylogenetically diverse species of the filamentous fungus Fusarium.</title>
        <authorList>
            <person name="Kim H.-S."/>
            <person name="Busman M."/>
            <person name="Brown D.W."/>
            <person name="Divon H."/>
            <person name="Uhlig S."/>
            <person name="Proctor R.H."/>
        </authorList>
    </citation>
    <scope>NUCLEOTIDE SEQUENCE [LARGE SCALE GENOMIC DNA]</scope>
    <source>
        <strain evidence="2 3">NRRL 20459</strain>
    </source>
</reference>
<name>A0A8H4LF99_9HYPO</name>
<evidence type="ECO:0000313" key="2">
    <source>
        <dbReference type="EMBL" id="KAF4467063.1"/>
    </source>
</evidence>
<dbReference type="Gene3D" id="3.40.50.150">
    <property type="entry name" value="Vaccinia Virus protein VP39"/>
    <property type="match status" value="1"/>
</dbReference>
<keyword evidence="2" id="KW-0489">Methyltransferase</keyword>
<dbReference type="AlphaFoldDB" id="A0A8H4LF99"/>
<sequence>MNHPASENKYTPKQALSPTPELYGEIVGDGMEQLAAASMSCIDPLSEGAVLHDVGCGLGAATAAAVENAGSNKISIKGTDINDDCLNLYRQAIAKNDWPAEALHIDAAAMDFPDDTFSHSVGNALLFVLPNDGIDAMKEMYRTLKPGGLAVVNTWAYLPTMPAIHGAALKTRPEGTQLPRQGLEKWEDADFLKEIVLKGGFSPDKVTLAKRDVYVTVGELRHFSEMLWSFIGGTSSVGWLQSDEENWEKAVEIVMEELQKTDGYQRVDDLHSKIKFEANIIVAVK</sequence>
<organism evidence="2 3">
    <name type="scientific">Fusarium albosuccineum</name>
    <dbReference type="NCBI Taxonomy" id="1237068"/>
    <lineage>
        <taxon>Eukaryota</taxon>
        <taxon>Fungi</taxon>
        <taxon>Dikarya</taxon>
        <taxon>Ascomycota</taxon>
        <taxon>Pezizomycotina</taxon>
        <taxon>Sordariomycetes</taxon>
        <taxon>Hypocreomycetidae</taxon>
        <taxon>Hypocreales</taxon>
        <taxon>Nectriaceae</taxon>
        <taxon>Fusarium</taxon>
        <taxon>Fusarium decemcellulare species complex</taxon>
    </lineage>
</organism>
<accession>A0A8H4LF99</accession>
<dbReference type="OrthoDB" id="2013972at2759"/>
<keyword evidence="3" id="KW-1185">Reference proteome</keyword>
<dbReference type="Proteomes" id="UP000554235">
    <property type="component" value="Unassembled WGS sequence"/>
</dbReference>
<feature type="domain" description="Methyltransferase" evidence="1">
    <location>
        <begin position="53"/>
        <end position="148"/>
    </location>
</feature>
<protein>
    <submittedName>
        <fullName evidence="2">S-adenosyl-l-methionine-dependent methyltransferase</fullName>
    </submittedName>
</protein>
<evidence type="ECO:0000259" key="1">
    <source>
        <dbReference type="Pfam" id="PF13649"/>
    </source>
</evidence>
<dbReference type="Pfam" id="PF13649">
    <property type="entry name" value="Methyltransf_25"/>
    <property type="match status" value="1"/>
</dbReference>
<gene>
    <name evidence="2" type="ORF">FALBO_6077</name>
</gene>
<evidence type="ECO:0000313" key="3">
    <source>
        <dbReference type="Proteomes" id="UP000554235"/>
    </source>
</evidence>
<dbReference type="EMBL" id="JAADYS010000795">
    <property type="protein sequence ID" value="KAF4467063.1"/>
    <property type="molecule type" value="Genomic_DNA"/>
</dbReference>
<dbReference type="InterPro" id="IPR041698">
    <property type="entry name" value="Methyltransf_25"/>
</dbReference>